<accession>A0A9W6LKZ5</accession>
<gene>
    <name evidence="2" type="ORF">TISLANDTSLP1_18450</name>
</gene>
<dbReference type="InterPro" id="IPR027417">
    <property type="entry name" value="P-loop_NTPase"/>
</dbReference>
<evidence type="ECO:0000313" key="3">
    <source>
        <dbReference type="Proteomes" id="UP001144297"/>
    </source>
</evidence>
<organism evidence="2 3">
    <name type="scientific">Thermodesulfovibrio yellowstonii</name>
    <dbReference type="NCBI Taxonomy" id="28262"/>
    <lineage>
        <taxon>Bacteria</taxon>
        <taxon>Pseudomonadati</taxon>
        <taxon>Nitrospirota</taxon>
        <taxon>Thermodesulfovibrionia</taxon>
        <taxon>Thermodesulfovibrionales</taxon>
        <taxon>Thermodesulfovibrionaceae</taxon>
        <taxon>Thermodesulfovibrio</taxon>
    </lineage>
</organism>
<dbReference type="NCBIfam" id="NF045780">
    <property type="entry name" value="TrlF_fam_ATP"/>
    <property type="match status" value="1"/>
</dbReference>
<dbReference type="PANTHER" id="PTHR32182">
    <property type="entry name" value="DNA REPLICATION AND REPAIR PROTEIN RECF"/>
    <property type="match status" value="1"/>
</dbReference>
<protein>
    <submittedName>
        <fullName evidence="2">DNA repair ATPase</fullName>
    </submittedName>
</protein>
<comment type="caution">
    <text evidence="2">The sequence shown here is derived from an EMBL/GenBank/DDBJ whole genome shotgun (WGS) entry which is preliminary data.</text>
</comment>
<proteinExistence type="predicted"/>
<dbReference type="Proteomes" id="UP001144297">
    <property type="component" value="Unassembled WGS sequence"/>
</dbReference>
<dbReference type="InterPro" id="IPR054787">
    <property type="entry name" value="TrlF_ATPase"/>
</dbReference>
<name>A0A9W6LKZ5_9BACT</name>
<dbReference type="GO" id="GO:0006302">
    <property type="term" value="P:double-strand break repair"/>
    <property type="evidence" value="ECO:0007669"/>
    <property type="project" value="TreeGrafter"/>
</dbReference>
<dbReference type="EMBL" id="BSDX01000001">
    <property type="protein sequence ID" value="GLI54152.1"/>
    <property type="molecule type" value="Genomic_DNA"/>
</dbReference>
<dbReference type="GO" id="GO:0000731">
    <property type="term" value="P:DNA synthesis involved in DNA repair"/>
    <property type="evidence" value="ECO:0007669"/>
    <property type="project" value="TreeGrafter"/>
</dbReference>
<dbReference type="InterPro" id="IPR016195">
    <property type="entry name" value="Pol/histidinol_Pase-like"/>
</dbReference>
<dbReference type="AlphaFoldDB" id="A0A9W6LKZ5"/>
<sequence length="894" mass="105268">MSSSSYKKGSEWRKWDLHIHTPYTKLNNQYGNNDDVWENFCKKIEESDIAVFGITDYFSLDNYFTFIKKFKEIYPNSKKVFFPNIEFRIDSKNSRNEHIQIHVIFSNDIEKEKLNQFLIRLPLVSTDNVTLTNKYCTSKDLQDVTYEKAMLTVKDLKEQLENNFSSDQYLIIGVTNGYGSLRPNRGDGRGAEYAKELDKVCHAFFGNKDNVDFYLNKKEQRSQFNLPPKAVLLGSDSHSFQDMEQKFTKNFTWIKADSTFEGLRQILYEPEERVKIQEDNPEYEFNKPTFSKILINEEVKIFNNENVKFNKTELHLNKNLITIIGGRGSGKSVLLNYIAYTFNKPILAYQKNDSTAFKDNKDFIIEWQKENKPDPEKISFNASNKGDLDIIFIEQGKLKNISDYRVLSNEIKTLLKIEELRFDENLDKEIIELLEEIQRIKNWFEYENERGEKVNSEDFNIKKKNEASKLLETITTQENKQKLETYISNINKIGIYNNTLTKLDNLTKILNQQKDDINKSIADINSEIENDIEDKIPDVSFNKQINTIEKIKTKLNTILQDRNNSNHSIKKEFENQGYKGDLETLFSNAEKYQNDINEAALKLKEIDKQKKQLEEKITQRNKIGQKLRNEYERQKNEINNAWKNLLNTFPETQRVIINKILSNRDISIEGRVYFDLEKFIEKLKDYLDRRKYKNLSKDLNINSLDDYWNFIENKLHNFIEGDDKEGIKKPLDELFLTLKERKEYLYTIPRIKFMNKELEYLSVGQRGTLYLLLQLATEAFSSPLIFDQPEDDLDNEFITKELVKLFKELKKYRQIIISTHNANLVVTADAEQVIVADNENECISYVSGSLENPQIIKNVCNILEGGEEAFQKREKKYGLDRMYKNIFEQEEINT</sequence>
<keyword evidence="3" id="KW-1185">Reference proteome</keyword>
<dbReference type="SUPFAM" id="SSF89550">
    <property type="entry name" value="PHP domain-like"/>
    <property type="match status" value="1"/>
</dbReference>
<feature type="coiled-coil region" evidence="1">
    <location>
        <begin position="582"/>
        <end position="648"/>
    </location>
</feature>
<evidence type="ECO:0000313" key="2">
    <source>
        <dbReference type="EMBL" id="GLI54152.1"/>
    </source>
</evidence>
<evidence type="ECO:0000256" key="1">
    <source>
        <dbReference type="SAM" id="Coils"/>
    </source>
</evidence>
<dbReference type="Gene3D" id="3.40.50.300">
    <property type="entry name" value="P-loop containing nucleotide triphosphate hydrolases"/>
    <property type="match status" value="2"/>
</dbReference>
<dbReference type="SUPFAM" id="SSF52540">
    <property type="entry name" value="P-loop containing nucleoside triphosphate hydrolases"/>
    <property type="match status" value="2"/>
</dbReference>
<reference evidence="2" key="1">
    <citation type="submission" date="2022-12" db="EMBL/GenBank/DDBJ databases">
        <title>Reference genome sequencing for broad-spectrum identification of bacterial and archaeal isolates by mass spectrometry.</title>
        <authorList>
            <person name="Sekiguchi Y."/>
            <person name="Tourlousse D.M."/>
        </authorList>
    </citation>
    <scope>NUCLEOTIDE SEQUENCE</scope>
    <source>
        <strain evidence="2">TSL-P1</strain>
    </source>
</reference>
<dbReference type="PANTHER" id="PTHR32182:SF22">
    <property type="entry name" value="ATP-DEPENDENT ENDONUCLEASE, OLD FAMILY-RELATED"/>
    <property type="match status" value="1"/>
</dbReference>
<dbReference type="Gene3D" id="3.20.20.140">
    <property type="entry name" value="Metal-dependent hydrolases"/>
    <property type="match status" value="1"/>
</dbReference>
<keyword evidence="1" id="KW-0175">Coiled coil</keyword>